<gene>
    <name evidence="3" type="ORF">DCO56_00465</name>
</gene>
<dbReference type="SUPFAM" id="SSF48208">
    <property type="entry name" value="Six-hairpin glycosidases"/>
    <property type="match status" value="1"/>
</dbReference>
<protein>
    <submittedName>
        <fullName evidence="3">Glycosyl hydrolase</fullName>
    </submittedName>
</protein>
<accession>A0A363NXQ0</accession>
<dbReference type="Gene3D" id="1.50.10.10">
    <property type="match status" value="1"/>
</dbReference>
<dbReference type="InterPro" id="IPR045582">
    <property type="entry name" value="Trehalase-like_N"/>
</dbReference>
<dbReference type="RefSeq" id="WP_108631825.1">
    <property type="nucleotide sequence ID" value="NZ_QCXX01000001.1"/>
</dbReference>
<dbReference type="GO" id="GO:0004553">
    <property type="term" value="F:hydrolase activity, hydrolyzing O-glycosyl compounds"/>
    <property type="evidence" value="ECO:0007669"/>
    <property type="project" value="UniProtKB-ARBA"/>
</dbReference>
<dbReference type="AlphaFoldDB" id="A0A363NXQ0"/>
<dbReference type="OrthoDB" id="3902805at2"/>
<reference evidence="3 4" key="1">
    <citation type="submission" date="2018-04" db="EMBL/GenBank/DDBJ databases">
        <title>Sphingobacterium sp. M46 Genome.</title>
        <authorList>
            <person name="Cheng J."/>
            <person name="Li Y."/>
        </authorList>
    </citation>
    <scope>NUCLEOTIDE SEQUENCE [LARGE SCALE GENOMIC DNA]</scope>
    <source>
        <strain evidence="3 4">M46</strain>
    </source>
</reference>
<feature type="domain" description="GH15-like" evidence="1">
    <location>
        <begin position="225"/>
        <end position="590"/>
    </location>
</feature>
<dbReference type="GO" id="GO:0005975">
    <property type="term" value="P:carbohydrate metabolic process"/>
    <property type="evidence" value="ECO:0007669"/>
    <property type="project" value="InterPro"/>
</dbReference>
<dbReference type="EMBL" id="QCXX01000001">
    <property type="protein sequence ID" value="PUV25503.1"/>
    <property type="molecule type" value="Genomic_DNA"/>
</dbReference>
<dbReference type="InterPro" id="IPR008928">
    <property type="entry name" value="6-hairpin_glycosidase_sf"/>
</dbReference>
<evidence type="ECO:0000259" key="2">
    <source>
        <dbReference type="Pfam" id="PF19291"/>
    </source>
</evidence>
<sequence length="604" mass="69471">MKENTTVDRHIYQTGIIGNCSYIAHVGIDSNISWLCWPSFEDSFIFGGLLDKSQGGRFIIKPEEDIVETKQYYIKNSNILCTEVHTESFAYRITDFAPRFEQFGRYFKPLMLIRKIEPLRGAPSVNIQCQPTGNYGRNTLKPTRGSNHILYSSAEIGERIRLTTDVPISHFFQDDNWTIINENKYLILTYDAAFESAIAGTCEDFLQKTLGYWQRWIKHCSIPNIYQKEVIRSALVLKLHQYEDTGAIIAASTTSLPEFPGSGRNWDYRYCWVRDSYYVLTALTHIGQFEEMESFANYIAGITHHNPGRLQPLYGILGNSELTEHILPYLDGYQDSGPVRIGNQAFEHIQNDVYGQAMIALLPLFTDQRFKIHENKNVLGWVNFILEKIEATIDEKDAGIWEFRNFANHHCYSNLFQWVGCKAALLIARQNGYQDMEQRATVLLEKAAAYIEACYDEERKVYQNALDSKNLDASTLQLIVMDYLNPKSTRARQHLEALEKELKGENGLFYRYKHQDDFGKPKSTFLVCAFWYVEALACVGRVEEAKEILEKLLTYSNHLGLFSEDVTENNGSQWGNFPQAYSHVGLMNAVYRLAIKLDKPIFSL</sequence>
<dbReference type="InterPro" id="IPR012341">
    <property type="entry name" value="6hp_glycosidase-like_sf"/>
</dbReference>
<feature type="domain" description="Trehalase-like N-terminal" evidence="2">
    <location>
        <begin position="11"/>
        <end position="139"/>
    </location>
</feature>
<keyword evidence="3" id="KW-0378">Hydrolase</keyword>
<proteinExistence type="predicted"/>
<name>A0A363NXQ0_9SPHI</name>
<dbReference type="PANTHER" id="PTHR31616:SF0">
    <property type="entry name" value="GLUCAN 1,4-ALPHA-GLUCOSIDASE"/>
    <property type="match status" value="1"/>
</dbReference>
<dbReference type="InterPro" id="IPR011613">
    <property type="entry name" value="GH15-like"/>
</dbReference>
<keyword evidence="4" id="KW-1185">Reference proteome</keyword>
<dbReference type="Pfam" id="PF00723">
    <property type="entry name" value="Glyco_hydro_15"/>
    <property type="match status" value="1"/>
</dbReference>
<dbReference type="Pfam" id="PF19291">
    <property type="entry name" value="TREH_N"/>
    <property type="match status" value="1"/>
</dbReference>
<evidence type="ECO:0000313" key="4">
    <source>
        <dbReference type="Proteomes" id="UP000250831"/>
    </source>
</evidence>
<evidence type="ECO:0000313" key="3">
    <source>
        <dbReference type="EMBL" id="PUV25503.1"/>
    </source>
</evidence>
<organism evidence="3 4">
    <name type="scientific">Sphingobacterium athyrii</name>
    <dbReference type="NCBI Taxonomy" id="2152717"/>
    <lineage>
        <taxon>Bacteria</taxon>
        <taxon>Pseudomonadati</taxon>
        <taxon>Bacteroidota</taxon>
        <taxon>Sphingobacteriia</taxon>
        <taxon>Sphingobacteriales</taxon>
        <taxon>Sphingobacteriaceae</taxon>
        <taxon>Sphingobacterium</taxon>
    </lineage>
</organism>
<dbReference type="Proteomes" id="UP000250831">
    <property type="component" value="Unassembled WGS sequence"/>
</dbReference>
<evidence type="ECO:0000259" key="1">
    <source>
        <dbReference type="Pfam" id="PF00723"/>
    </source>
</evidence>
<dbReference type="PANTHER" id="PTHR31616">
    <property type="entry name" value="TREHALASE"/>
    <property type="match status" value="1"/>
</dbReference>
<comment type="caution">
    <text evidence="3">The sequence shown here is derived from an EMBL/GenBank/DDBJ whole genome shotgun (WGS) entry which is preliminary data.</text>
</comment>